<dbReference type="EMBL" id="CAJOBS010004306">
    <property type="protein sequence ID" value="CAF4878686.1"/>
    <property type="molecule type" value="Genomic_DNA"/>
</dbReference>
<protein>
    <submittedName>
        <fullName evidence="1">Uncharacterized protein</fullName>
    </submittedName>
</protein>
<gene>
    <name evidence="1" type="ORF">TOA249_LOCUS29083</name>
</gene>
<organism evidence="1 2">
    <name type="scientific">Rotaria socialis</name>
    <dbReference type="NCBI Taxonomy" id="392032"/>
    <lineage>
        <taxon>Eukaryota</taxon>
        <taxon>Metazoa</taxon>
        <taxon>Spiralia</taxon>
        <taxon>Gnathifera</taxon>
        <taxon>Rotifera</taxon>
        <taxon>Eurotatoria</taxon>
        <taxon>Bdelloidea</taxon>
        <taxon>Philodinida</taxon>
        <taxon>Philodinidae</taxon>
        <taxon>Rotaria</taxon>
    </lineage>
</organism>
<dbReference type="Proteomes" id="UP000663838">
    <property type="component" value="Unassembled WGS sequence"/>
</dbReference>
<evidence type="ECO:0000313" key="1">
    <source>
        <dbReference type="EMBL" id="CAF4878686.1"/>
    </source>
</evidence>
<dbReference type="AlphaFoldDB" id="A0A821U0U7"/>
<proteinExistence type="predicted"/>
<accession>A0A821U0U7</accession>
<name>A0A821U0U7_9BILA</name>
<comment type="caution">
    <text evidence="1">The sequence shown here is derived from an EMBL/GenBank/DDBJ whole genome shotgun (WGS) entry which is preliminary data.</text>
</comment>
<sequence>MSDTTTKHYHIHISLINEMSLRNLFSCCTMGNKNSKNGNHTIRNKNNKDGNYTIQNKNKQQDCVNRDIGANQRHDYCNDHFPDVKNDRNKLLPSCNHHNNKSLNHTKHAARRTIINYKRVIDKPLTVNSNLKAYRIYKSNDAGNYAVYRPSHDIQNARIVRRKNNRTSQMKIYDPEEFFSCEEE</sequence>
<evidence type="ECO:0000313" key="2">
    <source>
        <dbReference type="Proteomes" id="UP000663838"/>
    </source>
</evidence>
<reference evidence="1" key="1">
    <citation type="submission" date="2021-02" db="EMBL/GenBank/DDBJ databases">
        <authorList>
            <person name="Nowell W R."/>
        </authorList>
    </citation>
    <scope>NUCLEOTIDE SEQUENCE</scope>
</reference>